<dbReference type="Proteomes" id="UP000327157">
    <property type="component" value="Chromosome 3"/>
</dbReference>
<evidence type="ECO:0000313" key="1">
    <source>
        <dbReference type="EMBL" id="KAB2615419.1"/>
    </source>
</evidence>
<evidence type="ECO:0000313" key="2">
    <source>
        <dbReference type="Proteomes" id="UP000327157"/>
    </source>
</evidence>
<keyword evidence="1" id="KW-0808">Transferase</keyword>
<reference evidence="1 2" key="3">
    <citation type="submission" date="2019-11" db="EMBL/GenBank/DDBJ databases">
        <title>A de novo genome assembly of a pear dwarfing rootstock.</title>
        <authorList>
            <person name="Wang F."/>
            <person name="Wang J."/>
            <person name="Li S."/>
            <person name="Zhang Y."/>
            <person name="Fang M."/>
            <person name="Ma L."/>
            <person name="Zhao Y."/>
            <person name="Jiang S."/>
        </authorList>
    </citation>
    <scope>NUCLEOTIDE SEQUENCE [LARGE SCALE GENOMIC DNA]</scope>
    <source>
        <strain evidence="1">S2</strain>
        <tissue evidence="1">Leaf</tissue>
    </source>
</reference>
<gene>
    <name evidence="1" type="ORF">D8674_022007</name>
</gene>
<accession>A0A5N5GIS7</accession>
<reference evidence="2" key="2">
    <citation type="submission" date="2019-10" db="EMBL/GenBank/DDBJ databases">
        <title>A de novo genome assembly of a pear dwarfing rootstock.</title>
        <authorList>
            <person name="Wang F."/>
            <person name="Wang J."/>
            <person name="Li S."/>
            <person name="Zhang Y."/>
            <person name="Fang M."/>
            <person name="Ma L."/>
            <person name="Zhao Y."/>
            <person name="Jiang S."/>
        </authorList>
    </citation>
    <scope>NUCLEOTIDE SEQUENCE [LARGE SCALE GENOMIC DNA]</scope>
</reference>
<keyword evidence="1" id="KW-0675">Receptor</keyword>
<dbReference type="EMBL" id="SMOL01000402">
    <property type="protein sequence ID" value="KAB2615419.1"/>
    <property type="molecule type" value="Genomic_DNA"/>
</dbReference>
<proteinExistence type="predicted"/>
<protein>
    <submittedName>
        <fullName evidence="1">Proline-rich receptor-like protein kinase PERK2</fullName>
    </submittedName>
</protein>
<keyword evidence="1" id="KW-0418">Kinase</keyword>
<name>A0A5N5GIS7_9ROSA</name>
<dbReference type="GO" id="GO:0016301">
    <property type="term" value="F:kinase activity"/>
    <property type="evidence" value="ECO:0007669"/>
    <property type="project" value="UniProtKB-KW"/>
</dbReference>
<dbReference type="AlphaFoldDB" id="A0A5N5GIS7"/>
<keyword evidence="2" id="KW-1185">Reference proteome</keyword>
<comment type="caution">
    <text evidence="1">The sequence shown here is derived from an EMBL/GenBank/DDBJ whole genome shotgun (WGS) entry which is preliminary data.</text>
</comment>
<organism evidence="1 2">
    <name type="scientific">Pyrus ussuriensis x Pyrus communis</name>
    <dbReference type="NCBI Taxonomy" id="2448454"/>
    <lineage>
        <taxon>Eukaryota</taxon>
        <taxon>Viridiplantae</taxon>
        <taxon>Streptophyta</taxon>
        <taxon>Embryophyta</taxon>
        <taxon>Tracheophyta</taxon>
        <taxon>Spermatophyta</taxon>
        <taxon>Magnoliopsida</taxon>
        <taxon>eudicotyledons</taxon>
        <taxon>Gunneridae</taxon>
        <taxon>Pentapetalae</taxon>
        <taxon>rosids</taxon>
        <taxon>fabids</taxon>
        <taxon>Rosales</taxon>
        <taxon>Rosaceae</taxon>
        <taxon>Amygdaloideae</taxon>
        <taxon>Maleae</taxon>
        <taxon>Pyrus</taxon>
    </lineage>
</organism>
<reference evidence="1 2" key="1">
    <citation type="submission" date="2019-09" db="EMBL/GenBank/DDBJ databases">
        <authorList>
            <person name="Ou C."/>
        </authorList>
    </citation>
    <scope>NUCLEOTIDE SEQUENCE [LARGE SCALE GENOMIC DNA]</scope>
    <source>
        <strain evidence="1">S2</strain>
        <tissue evidence="1">Leaf</tissue>
    </source>
</reference>
<sequence>MDPGQHYPVTDLPALDSVGYCLMGTFLRILPVLQNSKECPLVTMGSLQSQDPRQLAKQRWRGLPLKELGSTGKFADVRNWIFRE</sequence>